<dbReference type="EMBL" id="QGKS01000187">
    <property type="protein sequence ID" value="PWR15389.1"/>
    <property type="molecule type" value="Genomic_DNA"/>
</dbReference>
<dbReference type="InterPro" id="IPR001851">
    <property type="entry name" value="ABC_transp_permease"/>
</dbReference>
<evidence type="ECO:0000256" key="2">
    <source>
        <dbReference type="ARBA" id="ARBA00022475"/>
    </source>
</evidence>
<feature type="transmembrane region" description="Helical" evidence="6">
    <location>
        <begin position="85"/>
        <end position="104"/>
    </location>
</feature>
<dbReference type="CDD" id="cd06579">
    <property type="entry name" value="TM_PBP1_transp_AraH_like"/>
    <property type="match status" value="1"/>
</dbReference>
<dbReference type="AlphaFoldDB" id="A0A317DKT7"/>
<dbReference type="OrthoDB" id="9808136at2"/>
<evidence type="ECO:0000313" key="7">
    <source>
        <dbReference type="EMBL" id="PWR15389.1"/>
    </source>
</evidence>
<dbReference type="PANTHER" id="PTHR32196">
    <property type="entry name" value="ABC TRANSPORTER PERMEASE PROTEIN YPHD-RELATED-RELATED"/>
    <property type="match status" value="1"/>
</dbReference>
<dbReference type="Proteomes" id="UP000246050">
    <property type="component" value="Unassembled WGS sequence"/>
</dbReference>
<feature type="transmembrane region" description="Helical" evidence="6">
    <location>
        <begin position="139"/>
        <end position="160"/>
    </location>
</feature>
<organism evidence="7 8">
    <name type="scientific">Micromonospora sicca</name>
    <dbReference type="NCBI Taxonomy" id="2202420"/>
    <lineage>
        <taxon>Bacteria</taxon>
        <taxon>Bacillati</taxon>
        <taxon>Actinomycetota</taxon>
        <taxon>Actinomycetes</taxon>
        <taxon>Micromonosporales</taxon>
        <taxon>Micromonosporaceae</taxon>
        <taxon>Micromonospora</taxon>
    </lineage>
</organism>
<reference evidence="7 8" key="1">
    <citation type="submission" date="2018-05" db="EMBL/GenBank/DDBJ databases">
        <title>Micromonosporas from Atacama Desert.</title>
        <authorList>
            <person name="Carro L."/>
            <person name="Golinska P."/>
            <person name="Klenk H.-P."/>
            <person name="Goodfellow M."/>
        </authorList>
    </citation>
    <scope>NUCLEOTIDE SEQUENCE [LARGE SCALE GENOMIC DNA]</scope>
    <source>
        <strain evidence="7 8">4G51</strain>
    </source>
</reference>
<evidence type="ECO:0000256" key="5">
    <source>
        <dbReference type="ARBA" id="ARBA00023136"/>
    </source>
</evidence>
<evidence type="ECO:0000313" key="8">
    <source>
        <dbReference type="Proteomes" id="UP000246050"/>
    </source>
</evidence>
<evidence type="ECO:0000256" key="1">
    <source>
        <dbReference type="ARBA" id="ARBA00004651"/>
    </source>
</evidence>
<feature type="transmembrane region" description="Helical" evidence="6">
    <location>
        <begin position="232"/>
        <end position="254"/>
    </location>
</feature>
<comment type="subcellular location">
    <subcellularLocation>
        <location evidence="1">Cell membrane</location>
        <topology evidence="1">Multi-pass membrane protein</topology>
    </subcellularLocation>
</comment>
<keyword evidence="3 6" id="KW-0812">Transmembrane</keyword>
<proteinExistence type="predicted"/>
<comment type="caution">
    <text evidence="7">The sequence shown here is derived from an EMBL/GenBank/DDBJ whole genome shotgun (WGS) entry which is preliminary data.</text>
</comment>
<evidence type="ECO:0000256" key="6">
    <source>
        <dbReference type="SAM" id="Phobius"/>
    </source>
</evidence>
<accession>A0A317DKT7</accession>
<evidence type="ECO:0000256" key="3">
    <source>
        <dbReference type="ARBA" id="ARBA00022692"/>
    </source>
</evidence>
<keyword evidence="4 6" id="KW-1133">Transmembrane helix</keyword>
<dbReference type="GO" id="GO:0022857">
    <property type="term" value="F:transmembrane transporter activity"/>
    <property type="evidence" value="ECO:0007669"/>
    <property type="project" value="InterPro"/>
</dbReference>
<dbReference type="Pfam" id="PF02653">
    <property type="entry name" value="BPD_transp_2"/>
    <property type="match status" value="1"/>
</dbReference>
<evidence type="ECO:0000256" key="4">
    <source>
        <dbReference type="ARBA" id="ARBA00022989"/>
    </source>
</evidence>
<keyword evidence="2" id="KW-1003">Cell membrane</keyword>
<feature type="transmembrane region" description="Helical" evidence="6">
    <location>
        <begin position="27"/>
        <end position="48"/>
    </location>
</feature>
<dbReference type="RefSeq" id="WP_109801569.1">
    <property type="nucleotide sequence ID" value="NZ_QGKS01000187.1"/>
</dbReference>
<feature type="transmembrane region" description="Helical" evidence="6">
    <location>
        <begin position="266"/>
        <end position="299"/>
    </location>
</feature>
<dbReference type="PANTHER" id="PTHR32196:SF63">
    <property type="entry name" value="INNER MEMBRANE ABC TRANSPORTER PERMEASE PROTEIN YJFF"/>
    <property type="match status" value="1"/>
</dbReference>
<protein>
    <submittedName>
        <fullName evidence="7">Sugar ABC transporter permease YjfF</fullName>
    </submittedName>
</protein>
<dbReference type="NCBIfam" id="NF008630">
    <property type="entry name" value="PRK11618.1"/>
    <property type="match status" value="1"/>
</dbReference>
<feature type="transmembrane region" description="Helical" evidence="6">
    <location>
        <begin position="60"/>
        <end position="79"/>
    </location>
</feature>
<gene>
    <name evidence="7" type="ORF">DKT69_11585</name>
</gene>
<keyword evidence="5 6" id="KW-0472">Membrane</keyword>
<feature type="transmembrane region" description="Helical" evidence="6">
    <location>
        <begin position="181"/>
        <end position="201"/>
    </location>
</feature>
<feature type="transmembrane region" description="Helical" evidence="6">
    <location>
        <begin position="111"/>
        <end position="133"/>
    </location>
</feature>
<name>A0A317DKT7_9ACTN</name>
<dbReference type="GO" id="GO:0005886">
    <property type="term" value="C:plasma membrane"/>
    <property type="evidence" value="ECO:0007669"/>
    <property type="project" value="UniProtKB-SubCell"/>
</dbReference>
<sequence length="337" mass="35060">MTTSATPVKGKAPLGAILRGRSVPGRVVPVIATFVLFVLLFGVGAARYEGFTSGQVVANLFIDNAFLIVIAVGMTFVIVTGGIDLSVGAVVALSTMVAAASLRAGLPAPLVVLLVLLMGSTLGLLMGLVIHYFEIQPFIVTLAGMFLARGLCFVVGVESISIKDPTFRSFATAAIPLSQNVSITWSVVIALALVAVAVWVLHRTRFGRTAYAVGGSESSATLMGLPVAKVKIGVYVISGLCSAIAGLLFSLYMLSGYGLHAVGMELDAIASVVIGGTLLSGGVGYVLGSLLGVLVLGVIQTLISFQGTLSSWWTKIAIGTLLLLFIVMQRVFMRRQP</sequence>
<feature type="transmembrane region" description="Helical" evidence="6">
    <location>
        <begin position="311"/>
        <end position="332"/>
    </location>
</feature>